<dbReference type="GO" id="GO:0042274">
    <property type="term" value="P:ribosomal small subunit biogenesis"/>
    <property type="evidence" value="ECO:0007669"/>
    <property type="project" value="UniProtKB-UniRule"/>
</dbReference>
<comment type="similarity">
    <text evidence="5">Belongs to the RimM family.</text>
</comment>
<dbReference type="InterPro" id="IPR002676">
    <property type="entry name" value="RimM_N"/>
</dbReference>
<name>A0A3M8K870_9CORY</name>
<keyword evidence="3 5" id="KW-0698">rRNA processing</keyword>
<dbReference type="RefSeq" id="WP_123047473.1">
    <property type="nucleotide sequence ID" value="NZ_PTJO01000003.1"/>
</dbReference>
<organism evidence="8 9">
    <name type="scientific">Corynebacterium alimapuense</name>
    <dbReference type="NCBI Taxonomy" id="1576874"/>
    <lineage>
        <taxon>Bacteria</taxon>
        <taxon>Bacillati</taxon>
        <taxon>Actinomycetota</taxon>
        <taxon>Actinomycetes</taxon>
        <taxon>Mycobacteriales</taxon>
        <taxon>Corynebacteriaceae</taxon>
        <taxon>Corynebacterium</taxon>
    </lineage>
</organism>
<dbReference type="NCBIfam" id="TIGR02273">
    <property type="entry name" value="16S_RimM"/>
    <property type="match status" value="1"/>
</dbReference>
<dbReference type="GO" id="GO:0005737">
    <property type="term" value="C:cytoplasm"/>
    <property type="evidence" value="ECO:0007669"/>
    <property type="project" value="UniProtKB-SubCell"/>
</dbReference>
<dbReference type="OrthoDB" id="5381335at2"/>
<feature type="domain" description="Ribosome maturation factor RimM PRC barrel" evidence="7">
    <location>
        <begin position="98"/>
        <end position="165"/>
    </location>
</feature>
<dbReference type="AlphaFoldDB" id="A0A3M8K870"/>
<dbReference type="Gene3D" id="2.40.30.60">
    <property type="entry name" value="RimM"/>
    <property type="match status" value="1"/>
</dbReference>
<dbReference type="HAMAP" id="MF_00014">
    <property type="entry name" value="Ribosome_mat_RimM"/>
    <property type="match status" value="1"/>
</dbReference>
<keyword evidence="2 5" id="KW-0690">Ribosome biogenesis</keyword>
<dbReference type="Proteomes" id="UP000266975">
    <property type="component" value="Unassembled WGS sequence"/>
</dbReference>
<dbReference type="InterPro" id="IPR056792">
    <property type="entry name" value="PRC_RimM"/>
</dbReference>
<proteinExistence type="inferred from homology"/>
<evidence type="ECO:0000259" key="6">
    <source>
        <dbReference type="Pfam" id="PF01782"/>
    </source>
</evidence>
<dbReference type="PANTHER" id="PTHR33692:SF1">
    <property type="entry name" value="RIBOSOME MATURATION FACTOR RIMM"/>
    <property type="match status" value="1"/>
</dbReference>
<dbReference type="InterPro" id="IPR009000">
    <property type="entry name" value="Transl_B-barrel_sf"/>
</dbReference>
<comment type="subunit">
    <text evidence="5">Binds ribosomal protein uS19.</text>
</comment>
<evidence type="ECO:0000259" key="7">
    <source>
        <dbReference type="Pfam" id="PF24986"/>
    </source>
</evidence>
<dbReference type="GO" id="GO:0006364">
    <property type="term" value="P:rRNA processing"/>
    <property type="evidence" value="ECO:0007669"/>
    <property type="project" value="UniProtKB-UniRule"/>
</dbReference>
<dbReference type="SUPFAM" id="SSF50447">
    <property type="entry name" value="Translation proteins"/>
    <property type="match status" value="1"/>
</dbReference>
<evidence type="ECO:0000256" key="5">
    <source>
        <dbReference type="HAMAP-Rule" id="MF_00014"/>
    </source>
</evidence>
<evidence type="ECO:0000256" key="3">
    <source>
        <dbReference type="ARBA" id="ARBA00022552"/>
    </source>
</evidence>
<comment type="subcellular location">
    <subcellularLocation>
        <location evidence="5">Cytoplasm</location>
    </subcellularLocation>
</comment>
<evidence type="ECO:0000256" key="4">
    <source>
        <dbReference type="ARBA" id="ARBA00023186"/>
    </source>
</evidence>
<dbReference type="PANTHER" id="PTHR33692">
    <property type="entry name" value="RIBOSOME MATURATION FACTOR RIMM"/>
    <property type="match status" value="1"/>
</dbReference>
<evidence type="ECO:0000256" key="2">
    <source>
        <dbReference type="ARBA" id="ARBA00022517"/>
    </source>
</evidence>
<sequence>MELMIGRVIKSHGIRGEVSVELSTDEPESRFAVGEVLDGRQGNRTHELTVDTVRSHKARLLIKFKEISDRNAADALRGTRFMAAPLESEDDDEGFYDHELEGLNVILDGLAIGKVTGVLHGPAGETLEVTLTEGAREVLIPFVHAIVPEVDLEAGTCTITPPEGLLEL</sequence>
<dbReference type="Gene3D" id="2.30.30.240">
    <property type="entry name" value="PRC-barrel domain"/>
    <property type="match status" value="1"/>
</dbReference>
<protein>
    <recommendedName>
        <fullName evidence="5">Ribosome maturation factor RimM</fullName>
    </recommendedName>
</protein>
<dbReference type="SUPFAM" id="SSF50346">
    <property type="entry name" value="PRC-barrel domain"/>
    <property type="match status" value="1"/>
</dbReference>
<dbReference type="GO" id="GO:0005840">
    <property type="term" value="C:ribosome"/>
    <property type="evidence" value="ECO:0007669"/>
    <property type="project" value="InterPro"/>
</dbReference>
<dbReference type="Pfam" id="PF01782">
    <property type="entry name" value="RimM"/>
    <property type="match status" value="1"/>
</dbReference>
<accession>A0A3M8K870</accession>
<keyword evidence="9" id="KW-1185">Reference proteome</keyword>
<comment type="caution">
    <text evidence="8">The sequence shown here is derived from an EMBL/GenBank/DDBJ whole genome shotgun (WGS) entry which is preliminary data.</text>
</comment>
<dbReference type="InterPro" id="IPR011033">
    <property type="entry name" value="PRC_barrel-like_sf"/>
</dbReference>
<keyword evidence="4 5" id="KW-0143">Chaperone</keyword>
<comment type="function">
    <text evidence="5">An accessory protein needed during the final step in the assembly of 30S ribosomal subunit, possibly for assembly of the head region. Essential for efficient processing of 16S rRNA. May be needed both before and after RbfA during the maturation of 16S rRNA. It has affinity for free ribosomal 30S subunits but not for 70S ribosomes.</text>
</comment>
<keyword evidence="1 5" id="KW-0963">Cytoplasm</keyword>
<evidence type="ECO:0000313" key="9">
    <source>
        <dbReference type="Proteomes" id="UP000266975"/>
    </source>
</evidence>
<reference evidence="8 9" key="1">
    <citation type="submission" date="2018-02" db="EMBL/GenBank/DDBJ databases">
        <title>Corynebacterium alimpuense sp. nov., a marine obligate actinomycete isolated from sediments of Valparaiso bay, Chile.</title>
        <authorList>
            <person name="Claverias F."/>
            <person name="Gonzales-Siles L."/>
            <person name="Salva-Serra F."/>
            <person name="Inganaes E."/>
            <person name="Molin K."/>
            <person name="Cumsille A."/>
            <person name="Undabarrena A."/>
            <person name="Couve E."/>
            <person name="Moore E.R.B."/>
            <person name="Gomila M."/>
            <person name="Camara B."/>
        </authorList>
    </citation>
    <scope>NUCLEOTIDE SEQUENCE [LARGE SCALE GENOMIC DNA]</scope>
    <source>
        <strain evidence="8 9">CCUG 69366</strain>
    </source>
</reference>
<comment type="domain">
    <text evidence="5">The PRC barrel domain binds ribosomal protein uS19.</text>
</comment>
<dbReference type="EMBL" id="PTJO01000003">
    <property type="protein sequence ID" value="RNE49427.1"/>
    <property type="molecule type" value="Genomic_DNA"/>
</dbReference>
<dbReference type="Pfam" id="PF24986">
    <property type="entry name" value="PRC_RimM"/>
    <property type="match status" value="1"/>
</dbReference>
<dbReference type="InterPro" id="IPR011961">
    <property type="entry name" value="RimM"/>
</dbReference>
<evidence type="ECO:0000256" key="1">
    <source>
        <dbReference type="ARBA" id="ARBA00022490"/>
    </source>
</evidence>
<dbReference type="GO" id="GO:0043022">
    <property type="term" value="F:ribosome binding"/>
    <property type="evidence" value="ECO:0007669"/>
    <property type="project" value="InterPro"/>
</dbReference>
<gene>
    <name evidence="5" type="primary">rimM</name>
    <name evidence="8" type="ORF">C5L39_03430</name>
</gene>
<evidence type="ECO:0000313" key="8">
    <source>
        <dbReference type="EMBL" id="RNE49427.1"/>
    </source>
</evidence>
<dbReference type="InterPro" id="IPR036976">
    <property type="entry name" value="RimM_N_sf"/>
</dbReference>
<feature type="domain" description="RimM N-terminal" evidence="6">
    <location>
        <begin position="5"/>
        <end position="81"/>
    </location>
</feature>